<dbReference type="GeneID" id="90995560"/>
<evidence type="ECO:0000313" key="2">
    <source>
        <dbReference type="Proteomes" id="UP000184114"/>
    </source>
</evidence>
<dbReference type="RefSeq" id="WP_072976258.1">
    <property type="nucleotide sequence ID" value="NZ_FQTY01000010.1"/>
</dbReference>
<keyword evidence="2" id="KW-1185">Reference proteome</keyword>
<protein>
    <submittedName>
        <fullName evidence="1">Uncharacterized protein</fullName>
    </submittedName>
</protein>
<proteinExistence type="predicted"/>
<sequence>MNSGERDEILIKLYLVKLRDLGESINGIQIESVGFGGCEYGILPRNVHNNLPQLSDDYLIQLADSMGVIKGGTYDKSDVYINGIGFSLKSHSAAPPAIVNHTARPGFENVCNQVGVNILDLDALIDKYWDLRLRGEIGEDIKNSDPRSPFRHSKNILKPILEYFLFVGSGSRKSKHPAEFVLEYSNPCSQHTWNILDPSMAVDQLWEKLIFSVRANKGMPKNYNIDTYAGKNASSIAKWVRYDSGNFRGALHIRAHR</sequence>
<dbReference type="EMBL" id="FQTY01000010">
    <property type="protein sequence ID" value="SHE90372.1"/>
    <property type="molecule type" value="Genomic_DNA"/>
</dbReference>
<dbReference type="AlphaFoldDB" id="A0A1M4XB10"/>
<organism evidence="1 2">
    <name type="scientific">Tissierella praeacuta DSM 18095</name>
    <dbReference type="NCBI Taxonomy" id="1123404"/>
    <lineage>
        <taxon>Bacteria</taxon>
        <taxon>Bacillati</taxon>
        <taxon>Bacillota</taxon>
        <taxon>Tissierellia</taxon>
        <taxon>Tissierellales</taxon>
        <taxon>Tissierellaceae</taxon>
        <taxon>Tissierella</taxon>
    </lineage>
</organism>
<dbReference type="Proteomes" id="UP000184114">
    <property type="component" value="Unassembled WGS sequence"/>
</dbReference>
<evidence type="ECO:0000313" key="1">
    <source>
        <dbReference type="EMBL" id="SHE90372.1"/>
    </source>
</evidence>
<dbReference type="STRING" id="1123404.SAMN02745784_02181"/>
<name>A0A1M4XB10_9FIRM</name>
<gene>
    <name evidence="1" type="ORF">SAMN02745784_02181</name>
</gene>
<reference evidence="2" key="1">
    <citation type="submission" date="2016-11" db="EMBL/GenBank/DDBJ databases">
        <authorList>
            <person name="Varghese N."/>
            <person name="Submissions S."/>
        </authorList>
    </citation>
    <scope>NUCLEOTIDE SEQUENCE [LARGE SCALE GENOMIC DNA]</scope>
    <source>
        <strain evidence="2">DSM 18095</strain>
    </source>
</reference>
<accession>A0A1M4XB10</accession>